<dbReference type="CTD" id="562490"/>
<dbReference type="STRING" id="7868.ENSCMIP00000035526"/>
<dbReference type="Ensembl" id="ENSCMIT00000036053.1">
    <property type="protein sequence ID" value="ENSCMIP00000035526.1"/>
    <property type="gene ID" value="ENSCMIG00000015023.1"/>
</dbReference>
<evidence type="ECO:0000256" key="2">
    <source>
        <dbReference type="ARBA" id="ARBA00004236"/>
    </source>
</evidence>
<dbReference type="Pfam" id="PF00169">
    <property type="entry name" value="PH"/>
    <property type="match status" value="1"/>
</dbReference>
<keyword evidence="6" id="KW-0963">Cytoplasm</keyword>
<feature type="coiled-coil region" evidence="16">
    <location>
        <begin position="323"/>
        <end position="537"/>
    </location>
</feature>
<proteinExistence type="evidence at transcript level"/>
<evidence type="ECO:0000256" key="16">
    <source>
        <dbReference type="SAM" id="Coils"/>
    </source>
</evidence>
<dbReference type="InterPro" id="IPR011993">
    <property type="entry name" value="PH-like_dom_sf"/>
</dbReference>
<dbReference type="GO" id="GO:0030027">
    <property type="term" value="C:lamellipodium"/>
    <property type="evidence" value="ECO:0007669"/>
    <property type="project" value="UniProtKB-SubCell"/>
</dbReference>
<dbReference type="InterPro" id="IPR057836">
    <property type="entry name" value="EF-hand_SWAP70_N"/>
</dbReference>
<dbReference type="InterPro" id="IPR011992">
    <property type="entry name" value="EF-hand-dom_pair"/>
</dbReference>
<evidence type="ECO:0000256" key="1">
    <source>
        <dbReference type="ARBA" id="ARBA00004123"/>
    </source>
</evidence>
<dbReference type="PANTHER" id="PTHR14383:SF6">
    <property type="entry name" value="SWITCH-ASSOCIATED PROTEIN 70"/>
    <property type="match status" value="1"/>
</dbReference>
<reference evidence="20" key="1">
    <citation type="journal article" date="2006" name="Science">
        <title>Ancient noncoding elements conserved in the human genome.</title>
        <authorList>
            <person name="Venkatesh B."/>
            <person name="Kirkness E.F."/>
            <person name="Loh Y.H."/>
            <person name="Halpern A.L."/>
            <person name="Lee A.P."/>
            <person name="Johnson J."/>
            <person name="Dandona N."/>
            <person name="Viswanathan L.D."/>
            <person name="Tay A."/>
            <person name="Venter J.C."/>
            <person name="Strausberg R.L."/>
            <person name="Brenner S."/>
        </authorList>
    </citation>
    <scope>NUCLEOTIDE SEQUENCE [LARGE SCALE GENOMIC DNA]</scope>
</reference>
<keyword evidence="12" id="KW-0966">Cell projection</keyword>
<evidence type="ECO:0000256" key="12">
    <source>
        <dbReference type="ARBA" id="ARBA00023273"/>
    </source>
</evidence>
<keyword evidence="20" id="KW-1185">Reference proteome</keyword>
<evidence type="ECO:0000256" key="8">
    <source>
        <dbReference type="ARBA" id="ARBA00023054"/>
    </source>
</evidence>
<evidence type="ECO:0000313" key="18">
    <source>
        <dbReference type="EMBL" id="AFO94610.1"/>
    </source>
</evidence>
<dbReference type="KEGG" id="cmk:103174932"/>
<evidence type="ECO:0000256" key="6">
    <source>
        <dbReference type="ARBA" id="ARBA00022490"/>
    </source>
</evidence>
<evidence type="ECO:0000313" key="19">
    <source>
        <dbReference type="Ensembl" id="ENSCMIP00000035526.1"/>
    </source>
</evidence>
<reference evidence="20" key="2">
    <citation type="journal article" date="2007" name="PLoS Biol.">
        <title>Survey sequencing and comparative analysis of the elephant shark (Callorhinchus milii) genome.</title>
        <authorList>
            <person name="Venkatesh B."/>
            <person name="Kirkness E.F."/>
            <person name="Loh Y.H."/>
            <person name="Halpern A.L."/>
            <person name="Lee A.P."/>
            <person name="Johnson J."/>
            <person name="Dandona N."/>
            <person name="Viswanathan L.D."/>
            <person name="Tay A."/>
            <person name="Venter J.C."/>
            <person name="Strausberg R.L."/>
            <person name="Brenner S."/>
        </authorList>
    </citation>
    <scope>NUCLEOTIDE SEQUENCE [LARGE SCALE GENOMIC DNA]</scope>
</reference>
<evidence type="ECO:0000256" key="11">
    <source>
        <dbReference type="ARBA" id="ARBA00023242"/>
    </source>
</evidence>
<dbReference type="GeneTree" id="ENSGT00950000183017"/>
<dbReference type="InterPro" id="IPR001849">
    <property type="entry name" value="PH_domain"/>
</dbReference>
<reference evidence="18 20" key="3">
    <citation type="journal article" date="2014" name="Nature">
        <title>Elephant shark genome provides unique insights into gnathostome evolution.</title>
        <authorList>
            <consortium name="International Elephant Shark Genome Sequencing Consortium"/>
            <person name="Venkatesh B."/>
            <person name="Lee A.P."/>
            <person name="Ravi V."/>
            <person name="Maurya A.K."/>
            <person name="Lian M.M."/>
            <person name="Swann J.B."/>
            <person name="Ohta Y."/>
            <person name="Flajnik M.F."/>
            <person name="Sutoh Y."/>
            <person name="Kasahara M."/>
            <person name="Hoon S."/>
            <person name="Gangu V."/>
            <person name="Roy S.W."/>
            <person name="Irimia M."/>
            <person name="Korzh V."/>
            <person name="Kondrychyn I."/>
            <person name="Lim Z.W."/>
            <person name="Tay B.H."/>
            <person name="Tohari S."/>
            <person name="Kong K.W."/>
            <person name="Ho S."/>
            <person name="Lorente-Galdos B."/>
            <person name="Quilez J."/>
            <person name="Marques-Bonet T."/>
            <person name="Raney B.J."/>
            <person name="Ingham P.W."/>
            <person name="Tay A."/>
            <person name="Hillier L.W."/>
            <person name="Minx P."/>
            <person name="Boehm T."/>
            <person name="Wilson R.K."/>
            <person name="Brenner S."/>
            <person name="Warren W.C."/>
        </authorList>
    </citation>
    <scope>NUCLEOTIDE SEQUENCE</scope>
    <source>
        <tissue evidence="18">Intestine</tissue>
    </source>
</reference>
<dbReference type="PANTHER" id="PTHR14383">
    <property type="entry name" value="SWAP-70 RECOMBINASE"/>
    <property type="match status" value="1"/>
</dbReference>
<reference evidence="19" key="4">
    <citation type="submission" date="2025-05" db="UniProtKB">
        <authorList>
            <consortium name="Ensembl"/>
        </authorList>
    </citation>
    <scope>IDENTIFICATION</scope>
</reference>
<gene>
    <name evidence="19" type="primary">swap70b</name>
</gene>
<feature type="domain" description="PH" evidence="17">
    <location>
        <begin position="210"/>
        <end position="306"/>
    </location>
</feature>
<evidence type="ECO:0000256" key="15">
    <source>
        <dbReference type="ARBA" id="ARBA00074876"/>
    </source>
</evidence>
<comment type="subcellular location">
    <subcellularLocation>
        <location evidence="2">Cell membrane</location>
    </subcellularLocation>
    <subcellularLocation>
        <location evidence="4">Cell projection</location>
        <location evidence="4">Lamellipodium</location>
    </subcellularLocation>
    <subcellularLocation>
        <location evidence="3">Cytoplasm</location>
    </subcellularLocation>
    <subcellularLocation>
        <location evidence="1">Nucleus</location>
    </subcellularLocation>
</comment>
<dbReference type="SUPFAM" id="SSF50729">
    <property type="entry name" value="PH domain-like"/>
    <property type="match status" value="1"/>
</dbReference>
<evidence type="ECO:0000256" key="9">
    <source>
        <dbReference type="ARBA" id="ARBA00023125"/>
    </source>
</evidence>
<dbReference type="GO" id="GO:0005886">
    <property type="term" value="C:plasma membrane"/>
    <property type="evidence" value="ECO:0007669"/>
    <property type="project" value="UniProtKB-SubCell"/>
</dbReference>
<keyword evidence="7" id="KW-0597">Phosphoprotein</keyword>
<dbReference type="Proteomes" id="UP000314986">
    <property type="component" value="Unassembled WGS sequence"/>
</dbReference>
<evidence type="ECO:0000256" key="4">
    <source>
        <dbReference type="ARBA" id="ARBA00004510"/>
    </source>
</evidence>
<keyword evidence="9" id="KW-0238">DNA-binding</keyword>
<evidence type="ECO:0000256" key="13">
    <source>
        <dbReference type="ARBA" id="ARBA00059750"/>
    </source>
</evidence>
<evidence type="ECO:0000256" key="3">
    <source>
        <dbReference type="ARBA" id="ARBA00004496"/>
    </source>
</evidence>
<protein>
    <recommendedName>
        <fullName evidence="15">Switch-associated protein 70</fullName>
    </recommendedName>
</protein>
<dbReference type="PROSITE" id="PS50003">
    <property type="entry name" value="PH_DOMAIN"/>
    <property type="match status" value="1"/>
</dbReference>
<name>V9KA63_CALMI</name>
<dbReference type="AlphaFoldDB" id="V9KA63"/>
<dbReference type="InterPro" id="IPR057837">
    <property type="entry name" value="PH_SWAP70"/>
</dbReference>
<accession>V9KA63</accession>
<dbReference type="GO" id="GO:0005634">
    <property type="term" value="C:nucleus"/>
    <property type="evidence" value="ECO:0007669"/>
    <property type="project" value="UniProtKB-SubCell"/>
</dbReference>
<evidence type="ECO:0000256" key="7">
    <source>
        <dbReference type="ARBA" id="ARBA00022553"/>
    </source>
</evidence>
<evidence type="ECO:0000313" key="20">
    <source>
        <dbReference type="Proteomes" id="UP000314986"/>
    </source>
</evidence>
<dbReference type="Gene3D" id="2.30.29.30">
    <property type="entry name" value="Pleckstrin-homology domain (PH domain)/Phosphotyrosine-binding domain (PTB)"/>
    <property type="match status" value="1"/>
</dbReference>
<organism evidence="18">
    <name type="scientific">Callorhinchus milii</name>
    <name type="common">Ghost shark</name>
    <dbReference type="NCBI Taxonomy" id="7868"/>
    <lineage>
        <taxon>Eukaryota</taxon>
        <taxon>Metazoa</taxon>
        <taxon>Chordata</taxon>
        <taxon>Craniata</taxon>
        <taxon>Vertebrata</taxon>
        <taxon>Chondrichthyes</taxon>
        <taxon>Holocephali</taxon>
        <taxon>Chimaeriformes</taxon>
        <taxon>Callorhinchidae</taxon>
        <taxon>Callorhinchus</taxon>
    </lineage>
</organism>
<dbReference type="OMA" id="VEFYKMC"/>
<dbReference type="GeneID" id="103174932"/>
<dbReference type="Pfam" id="PF25530">
    <property type="entry name" value="EF-hand_SWAP70_N"/>
    <property type="match status" value="1"/>
</dbReference>
<dbReference type="EMBL" id="JW862093">
    <property type="protein sequence ID" value="AFO94610.1"/>
    <property type="molecule type" value="mRNA"/>
</dbReference>
<keyword evidence="10" id="KW-0472">Membrane</keyword>
<evidence type="ECO:0000259" key="17">
    <source>
        <dbReference type="PROSITE" id="PS50003"/>
    </source>
</evidence>
<keyword evidence="5" id="KW-1003">Cell membrane</keyword>
<evidence type="ECO:0000256" key="14">
    <source>
        <dbReference type="ARBA" id="ARBA00066244"/>
    </source>
</evidence>
<dbReference type="GO" id="GO:0003677">
    <property type="term" value="F:DNA binding"/>
    <property type="evidence" value="ECO:0007669"/>
    <property type="project" value="UniProtKB-KW"/>
</dbReference>
<dbReference type="SMART" id="SM00233">
    <property type="entry name" value="PH"/>
    <property type="match status" value="1"/>
</dbReference>
<evidence type="ECO:0000256" key="10">
    <source>
        <dbReference type="ARBA" id="ARBA00023136"/>
    </source>
</evidence>
<comment type="subunit">
    <text evidence="14">The SWAP complex consists of NPM1, NCL, PARP1 and SWAP70.</text>
</comment>
<dbReference type="SUPFAM" id="SSF47473">
    <property type="entry name" value="EF-hand"/>
    <property type="match status" value="1"/>
</dbReference>
<sequence length="587" mass="69087">MGLREELLKAIWHAFSALDVDKCGKVSKSQLKVLSHSLCTVLQVPHNPVALENHFKDDDEGPVSNQGYMPYLNKFILDKVQPNTFSKCEFNRMCWTLCAKKNLNLNNLLISDGDAFKVWCIFNFLSEDLYPLVIVPEEIEYFLQKLTEAMGVNWQQEQFEEYKEQLGAKQYGLSVWGFIELVGSGLFSKGMNRQTLSMAIDEVYHELILDVMKQGYMWKKGHKRKNWTERWFVLKPDVISYYVSEDLKEKKGDIVLSTDCYVESLPDKDGKKCLLLVKCSDKSFEISAPDKKKKQEWIQGIQTAINLVRDSRLPPHKEGQLKRRGQRQRLQAEQEEIERRMKELQMANEDKQVELEKMRMELEFSASKAAQEEKRRLQSQMQLQDRFRQELEKEKMVREQMEKQVAQKSTELEQHLQRVRELEEMYKKLEEALEDERQARQDEEMIRKLQARLLEEECAKRADLERLHLQQQQAIQMTEAEKQELEKQRAKKDLELKIAMEQLEQLALERVQVLEQYDEISKKLELAANKAKNWKDKVAQHEGLLRLIQPGSKNRQLITNWGPAAFTDAELTLREKNWQQQKNAATQ</sequence>
<keyword evidence="11" id="KW-0539">Nucleus</keyword>
<dbReference type="CDD" id="cd13273">
    <property type="entry name" value="PH_SWAP-70"/>
    <property type="match status" value="1"/>
</dbReference>
<keyword evidence="8 16" id="KW-0175">Coiled coil</keyword>
<dbReference type="OrthoDB" id="8434295at2759"/>
<dbReference type="GO" id="GO:0005737">
    <property type="term" value="C:cytoplasm"/>
    <property type="evidence" value="ECO:0007669"/>
    <property type="project" value="UniProtKB-SubCell"/>
</dbReference>
<dbReference type="RefSeq" id="XP_007885772.1">
    <property type="nucleotide sequence ID" value="XM_007887581.2"/>
</dbReference>
<dbReference type="FunFam" id="2.30.29.30:FF:000175">
    <property type="entry name" value="switch-associated protein 70 isoform X2"/>
    <property type="match status" value="1"/>
</dbReference>
<comment type="function">
    <text evidence="13">Phosphatidylinositol 3,4,5-trisphosphate-dependent guanine nucleotide exchange factor (GEF) which, independently of RAS, transduces signals from tyrosine kinase receptors to RAC. It also mediates signaling of membrane ruffling. Regulates the actin cytoskeleton as an effector or adapter protein in response to agonist stimulated phosphatidylinositol (3,4)-bisphosphate production and cell protrusion.</text>
</comment>
<evidence type="ECO:0000256" key="5">
    <source>
        <dbReference type="ARBA" id="ARBA00022475"/>
    </source>
</evidence>